<name>A0ABY7PLS0_9BACT</name>
<dbReference type="EMBL" id="CP115396">
    <property type="protein sequence ID" value="WBO84200.1"/>
    <property type="molecule type" value="Genomic_DNA"/>
</dbReference>
<dbReference type="InterPro" id="IPR016181">
    <property type="entry name" value="Acyl_CoA_acyltransferase"/>
</dbReference>
<dbReference type="PROSITE" id="PS51186">
    <property type="entry name" value="GNAT"/>
    <property type="match status" value="1"/>
</dbReference>
<sequence length="193" mass="21208">MTFVWKPATETNNLMANLLLTPTLPLPQPGACLRPWQPADAPALAGYANDRSIWQNLRDTFPHPYTTHDAEYFLAAVADNQRDLHLAFAVDGVAVGSIGVHFKSDVRRRSAEIGYWLARPYWGQGLATAAVQAVAAYVLANFDVCRLYAVVFEPNAASARVLEKAGFALEATMRKSVVKDGQMLDSRLYALVV</sequence>
<evidence type="ECO:0000259" key="1">
    <source>
        <dbReference type="PROSITE" id="PS51186"/>
    </source>
</evidence>
<keyword evidence="3" id="KW-1185">Reference proteome</keyword>
<proteinExistence type="predicted"/>
<protein>
    <submittedName>
        <fullName evidence="2">GNAT family protein</fullName>
    </submittedName>
</protein>
<dbReference type="InterPro" id="IPR000182">
    <property type="entry name" value="GNAT_dom"/>
</dbReference>
<organism evidence="2 3">
    <name type="scientific">Hymenobacter yonginensis</name>
    <dbReference type="NCBI Taxonomy" id="748197"/>
    <lineage>
        <taxon>Bacteria</taxon>
        <taxon>Pseudomonadati</taxon>
        <taxon>Bacteroidota</taxon>
        <taxon>Cytophagia</taxon>
        <taxon>Cytophagales</taxon>
        <taxon>Hymenobacteraceae</taxon>
        <taxon>Hymenobacter</taxon>
    </lineage>
</organism>
<reference evidence="2 3" key="1">
    <citation type="journal article" date="2011" name="Int. J. Syst. Evol. Microbiol.">
        <title>Hymenobacter yonginensis sp. nov., isolated from a mesotrophic artificial lake.</title>
        <authorList>
            <person name="Joung Y."/>
            <person name="Cho S.H."/>
            <person name="Kim H."/>
            <person name="Kim S.B."/>
            <person name="Joh K."/>
        </authorList>
    </citation>
    <scope>NUCLEOTIDE SEQUENCE [LARGE SCALE GENOMIC DNA]</scope>
    <source>
        <strain evidence="2 3">KCTC 22745</strain>
    </source>
</reference>
<dbReference type="RefSeq" id="WP_270126693.1">
    <property type="nucleotide sequence ID" value="NZ_CP115396.1"/>
</dbReference>
<feature type="domain" description="N-acetyltransferase" evidence="1">
    <location>
        <begin position="31"/>
        <end position="185"/>
    </location>
</feature>
<dbReference type="Proteomes" id="UP001211872">
    <property type="component" value="Chromosome"/>
</dbReference>
<dbReference type="SUPFAM" id="SSF55729">
    <property type="entry name" value="Acyl-CoA N-acyltransferases (Nat)"/>
    <property type="match status" value="1"/>
</dbReference>
<dbReference type="Gene3D" id="3.40.630.30">
    <property type="match status" value="1"/>
</dbReference>
<dbReference type="PANTHER" id="PTHR43328">
    <property type="entry name" value="ACETYLTRANSFERASE-RELATED"/>
    <property type="match status" value="1"/>
</dbReference>
<dbReference type="Pfam" id="PF13302">
    <property type="entry name" value="Acetyltransf_3"/>
    <property type="match status" value="1"/>
</dbReference>
<evidence type="ECO:0000313" key="2">
    <source>
        <dbReference type="EMBL" id="WBO84200.1"/>
    </source>
</evidence>
<accession>A0ABY7PLS0</accession>
<dbReference type="PANTHER" id="PTHR43328:SF1">
    <property type="entry name" value="N-ACETYLTRANSFERASE DOMAIN-CONTAINING PROTEIN"/>
    <property type="match status" value="1"/>
</dbReference>
<evidence type="ECO:0000313" key="3">
    <source>
        <dbReference type="Proteomes" id="UP001211872"/>
    </source>
</evidence>
<gene>
    <name evidence="2" type="ORF">O9Z63_17715</name>
</gene>